<evidence type="ECO:0000313" key="3">
    <source>
        <dbReference type="Proteomes" id="UP000677515"/>
    </source>
</evidence>
<dbReference type="EMBL" id="AP024329">
    <property type="protein sequence ID" value="BCQ34971.1"/>
    <property type="molecule type" value="Genomic_DNA"/>
</dbReference>
<keyword evidence="3" id="KW-1185">Reference proteome</keyword>
<keyword evidence="1" id="KW-0812">Transmembrane</keyword>
<organism evidence="2 3">
    <name type="scientific">Erwinia rhapontici</name>
    <name type="common">Pectobacterium rhapontici</name>
    <dbReference type="NCBI Taxonomy" id="55212"/>
    <lineage>
        <taxon>Bacteria</taxon>
        <taxon>Pseudomonadati</taxon>
        <taxon>Pseudomonadota</taxon>
        <taxon>Gammaproteobacteria</taxon>
        <taxon>Enterobacterales</taxon>
        <taxon>Erwiniaceae</taxon>
        <taxon>Erwinia</taxon>
    </lineage>
</organism>
<accession>A0ABM7N0H3</accession>
<keyword evidence="1" id="KW-0472">Membrane</keyword>
<name>A0ABM7N0H3_ERWRD</name>
<evidence type="ECO:0000313" key="2">
    <source>
        <dbReference type="EMBL" id="BCQ34971.1"/>
    </source>
</evidence>
<feature type="transmembrane region" description="Helical" evidence="1">
    <location>
        <begin position="54"/>
        <end position="78"/>
    </location>
</feature>
<evidence type="ECO:0000256" key="1">
    <source>
        <dbReference type="SAM" id="Phobius"/>
    </source>
</evidence>
<dbReference type="Proteomes" id="UP000677515">
    <property type="component" value="Chromosome"/>
</dbReference>
<reference evidence="2 3" key="1">
    <citation type="submission" date="2021-01" db="EMBL/GenBank/DDBJ databases">
        <title>Complete genome sequence of Erwinia rhapontici MAFF 311153.</title>
        <authorList>
            <person name="Morohoshi T."/>
            <person name="Someya N."/>
        </authorList>
    </citation>
    <scope>NUCLEOTIDE SEQUENCE [LARGE SCALE GENOMIC DNA]</scope>
    <source>
        <strain evidence="2 3">MAFF 311153</strain>
    </source>
</reference>
<proteinExistence type="predicted"/>
<keyword evidence="1" id="KW-1133">Transmembrane helix</keyword>
<protein>
    <submittedName>
        <fullName evidence="2">Uncharacterized protein</fullName>
    </submittedName>
</protein>
<sequence length="102" mass="11928">MINFSILIYKKMCASRIFMVITIEGALGCGAMRLVDNNAVNPIQIVTFYRFKDFSFNSVVKNVALLIHIHIIFPYWMLDRGIGFNIVSYRHNSHFFTFCILW</sequence>
<feature type="transmembrane region" description="Helical" evidence="1">
    <location>
        <begin position="12"/>
        <end position="34"/>
    </location>
</feature>
<gene>
    <name evidence="2" type="ORF">ERHA53_23140</name>
</gene>